<keyword evidence="2" id="KW-1185">Reference proteome</keyword>
<dbReference type="PATRIC" id="fig|1354272.4.peg.701"/>
<sequence>MKNSYEKDLERLWNTYSPIDMFTDFESLVADIQKKEELIEPCRKLIASRNKLKNYNKKNSYDLKSEFELILNLGWLPHSIFIFSAFLEGIKIKAIGKINRSWVFKTNIGK</sequence>
<evidence type="ECO:0000313" key="1">
    <source>
        <dbReference type="EMBL" id="OAT54002.1"/>
    </source>
</evidence>
<name>A0A1B7K1G8_9GAMM</name>
<proteinExistence type="predicted"/>
<evidence type="ECO:0000313" key="2">
    <source>
        <dbReference type="Proteomes" id="UP000078224"/>
    </source>
</evidence>
<protein>
    <submittedName>
        <fullName evidence="1">Uncharacterized protein</fullName>
    </submittedName>
</protein>
<reference evidence="1 2" key="1">
    <citation type="submission" date="2016-04" db="EMBL/GenBank/DDBJ databases">
        <title>ATOL: Assembling a taxonomically balanced genome-scale reconstruction of the evolutionary history of the Enterobacteriaceae.</title>
        <authorList>
            <person name="Plunkett G.III."/>
            <person name="Neeno-Eckwall E.C."/>
            <person name="Glasner J.D."/>
            <person name="Perna N.T."/>
        </authorList>
    </citation>
    <scope>NUCLEOTIDE SEQUENCE [LARGE SCALE GENOMIC DNA]</scope>
    <source>
        <strain evidence="1 2">ATCC 35613</strain>
    </source>
</reference>
<dbReference type="RefSeq" id="WP_068907548.1">
    <property type="nucleotide sequence ID" value="NZ_LXEW01000013.1"/>
</dbReference>
<gene>
    <name evidence="1" type="ORF">M998_0683</name>
</gene>
<organism evidence="1 2">
    <name type="scientific">Providencia heimbachae ATCC 35613</name>
    <dbReference type="NCBI Taxonomy" id="1354272"/>
    <lineage>
        <taxon>Bacteria</taxon>
        <taxon>Pseudomonadati</taxon>
        <taxon>Pseudomonadota</taxon>
        <taxon>Gammaproteobacteria</taxon>
        <taxon>Enterobacterales</taxon>
        <taxon>Morganellaceae</taxon>
        <taxon>Providencia</taxon>
    </lineage>
</organism>
<accession>A0A1B7K1G8</accession>
<dbReference type="Proteomes" id="UP000078224">
    <property type="component" value="Unassembled WGS sequence"/>
</dbReference>
<comment type="caution">
    <text evidence="1">The sequence shown here is derived from an EMBL/GenBank/DDBJ whole genome shotgun (WGS) entry which is preliminary data.</text>
</comment>
<dbReference type="EMBL" id="LXEW01000013">
    <property type="protein sequence ID" value="OAT54002.1"/>
    <property type="molecule type" value="Genomic_DNA"/>
</dbReference>
<dbReference type="AlphaFoldDB" id="A0A1B7K1G8"/>
<dbReference type="OrthoDB" id="9919259at2"/>